<accession>A0A4Z0FBQ8</accession>
<dbReference type="Gene3D" id="2.30.42.10">
    <property type="match status" value="2"/>
</dbReference>
<dbReference type="SUPFAM" id="SSF50156">
    <property type="entry name" value="PDZ domain-like"/>
    <property type="match status" value="2"/>
</dbReference>
<dbReference type="RefSeq" id="WP_135281137.1">
    <property type="nucleotide sequence ID" value="NZ_SRIO01000004.1"/>
</dbReference>
<keyword evidence="6 11" id="KW-0378">Hydrolase</keyword>
<keyword evidence="5 11" id="KW-0812">Transmembrane</keyword>
<dbReference type="GO" id="GO:0006508">
    <property type="term" value="P:proteolysis"/>
    <property type="evidence" value="ECO:0007669"/>
    <property type="project" value="UniProtKB-KW"/>
</dbReference>
<evidence type="ECO:0000256" key="5">
    <source>
        <dbReference type="ARBA" id="ARBA00022692"/>
    </source>
</evidence>
<evidence type="ECO:0000256" key="11">
    <source>
        <dbReference type="RuleBase" id="RU362031"/>
    </source>
</evidence>
<comment type="caution">
    <text evidence="13">The sequence shown here is derived from an EMBL/GenBank/DDBJ whole genome shotgun (WGS) entry which is preliminary data.</text>
</comment>
<comment type="subcellular location">
    <subcellularLocation>
        <location evidence="2">Membrane</location>
        <topology evidence="2">Multi-pass membrane protein</topology>
    </subcellularLocation>
</comment>
<evidence type="ECO:0000259" key="12">
    <source>
        <dbReference type="SMART" id="SM00228"/>
    </source>
</evidence>
<dbReference type="InterPro" id="IPR004387">
    <property type="entry name" value="Pept_M50_Zn"/>
</dbReference>
<gene>
    <name evidence="13" type="primary">rseP</name>
    <name evidence="13" type="ORF">E4680_04190</name>
</gene>
<keyword evidence="7 11" id="KW-0862">Zinc</keyword>
<evidence type="ECO:0000256" key="7">
    <source>
        <dbReference type="ARBA" id="ARBA00022833"/>
    </source>
</evidence>
<dbReference type="InterPro" id="IPR036034">
    <property type="entry name" value="PDZ_sf"/>
</dbReference>
<proteinExistence type="inferred from homology"/>
<keyword evidence="8 11" id="KW-1133">Transmembrane helix</keyword>
<evidence type="ECO:0000256" key="6">
    <source>
        <dbReference type="ARBA" id="ARBA00022801"/>
    </source>
</evidence>
<dbReference type="SMART" id="SM00228">
    <property type="entry name" value="PDZ"/>
    <property type="match status" value="2"/>
</dbReference>
<evidence type="ECO:0000313" key="14">
    <source>
        <dbReference type="Proteomes" id="UP000297890"/>
    </source>
</evidence>
<comment type="cofactor">
    <cofactor evidence="1 11">
        <name>Zn(2+)</name>
        <dbReference type="ChEBI" id="CHEBI:29105"/>
    </cofactor>
</comment>
<dbReference type="InterPro" id="IPR001478">
    <property type="entry name" value="PDZ"/>
</dbReference>
<dbReference type="GO" id="GO:0004222">
    <property type="term" value="F:metalloendopeptidase activity"/>
    <property type="evidence" value="ECO:0007669"/>
    <property type="project" value="InterPro"/>
</dbReference>
<evidence type="ECO:0000256" key="9">
    <source>
        <dbReference type="ARBA" id="ARBA00023049"/>
    </source>
</evidence>
<keyword evidence="9 11" id="KW-0482">Metalloprotease</keyword>
<dbReference type="Pfam" id="PF02163">
    <property type="entry name" value="Peptidase_M50"/>
    <property type="match status" value="1"/>
</dbReference>
<keyword evidence="4 13" id="KW-0645">Protease</keyword>
<comment type="similarity">
    <text evidence="3 11">Belongs to the peptidase M50B family.</text>
</comment>
<evidence type="ECO:0000313" key="13">
    <source>
        <dbReference type="EMBL" id="TFZ83257.1"/>
    </source>
</evidence>
<name>A0A4Z0FBQ8_9GAMM</name>
<dbReference type="NCBIfam" id="TIGR00054">
    <property type="entry name" value="RIP metalloprotease RseP"/>
    <property type="match status" value="1"/>
</dbReference>
<sequence length="454" mass="49338">MSQVMSSLLAFIVALALLIAIHEWGHFWVARRLGVKVLRFSIGFGRPLWRRIGRDGTEYRVAMIPLGGYVKMLDEREGPVVPSERQHAFNRQSVSVRAAIVSAGPIANLLLAIALYWLVLCLGVPGMRSLIDTPAPNTPAAVAGLEGGDEILRVNDASTPTWEQLGLRVVQAALDDVPLELQVRRADGAEQTLILDADWSNALDEPARINQDLGLAPYQPPLPAQLGALQSDGPAASAGLAPGDRILAMDGRPVADWADWVNQVRARPNEAVEIEISSGDETRRLTLRIGSRQQDGIRIGYVGASPHVPQQLQESLRAEYRYAPIAALPVAVQRTWQMSVMTVRMLARMATGQLGLDNLSGPINIAQYAGYSAQIGLVSYLGFLAVISISLGVLNLLPIPILDGGHLAFYLMEGIRGKPLSERVQHWGQQIGIIALVLMMGLAFYNDLVRLFAP</sequence>
<keyword evidence="11" id="KW-0479">Metal-binding</keyword>
<dbReference type="GO" id="GO:0016020">
    <property type="term" value="C:membrane"/>
    <property type="evidence" value="ECO:0007669"/>
    <property type="project" value="UniProtKB-SubCell"/>
</dbReference>
<reference evidence="13 14" key="1">
    <citation type="journal article" date="2019" name="ISME J.">
        <title>Candidatus Macondimonas diazotrophica, a novel gammaproteobacterial genus dominating crude-oil-contaminated coastal sediments.</title>
        <authorList>
            <person name="Karthikeyan S."/>
            <person name="Konstantinidis K."/>
        </authorList>
    </citation>
    <scope>NUCLEOTIDE SEQUENCE [LARGE SCALE GENOMIC DNA]</scope>
    <source>
        <strain evidence="13 14">KTK01</strain>
    </source>
</reference>
<feature type="domain" description="PDZ" evidence="12">
    <location>
        <begin position="115"/>
        <end position="187"/>
    </location>
</feature>
<evidence type="ECO:0000256" key="3">
    <source>
        <dbReference type="ARBA" id="ARBA00007931"/>
    </source>
</evidence>
<evidence type="ECO:0000256" key="2">
    <source>
        <dbReference type="ARBA" id="ARBA00004141"/>
    </source>
</evidence>
<feature type="transmembrane region" description="Helical" evidence="11">
    <location>
        <begin position="377"/>
        <end position="402"/>
    </location>
</feature>
<dbReference type="InterPro" id="IPR041489">
    <property type="entry name" value="PDZ_6"/>
</dbReference>
<dbReference type="PANTHER" id="PTHR42837:SF2">
    <property type="entry name" value="MEMBRANE METALLOPROTEASE ARASP2, CHLOROPLASTIC-RELATED"/>
    <property type="match status" value="1"/>
</dbReference>
<feature type="transmembrane region" description="Helical" evidence="11">
    <location>
        <begin position="98"/>
        <end position="119"/>
    </location>
</feature>
<dbReference type="InterPro" id="IPR008915">
    <property type="entry name" value="Peptidase_M50"/>
</dbReference>
<dbReference type="CDD" id="cd06163">
    <property type="entry name" value="S2P-M50_PDZ_RseP-like"/>
    <property type="match status" value="2"/>
</dbReference>
<dbReference type="Proteomes" id="UP000297890">
    <property type="component" value="Unassembled WGS sequence"/>
</dbReference>
<evidence type="ECO:0000256" key="10">
    <source>
        <dbReference type="ARBA" id="ARBA00023136"/>
    </source>
</evidence>
<protein>
    <recommendedName>
        <fullName evidence="11">Zinc metalloprotease</fullName>
        <ecNumber evidence="11">3.4.24.-</ecNumber>
    </recommendedName>
</protein>
<dbReference type="EC" id="3.4.24.-" evidence="11"/>
<organism evidence="13 14">
    <name type="scientific">Candidatus Macondimonas diazotrophica</name>
    <dbReference type="NCBI Taxonomy" id="2305248"/>
    <lineage>
        <taxon>Bacteria</taxon>
        <taxon>Pseudomonadati</taxon>
        <taxon>Pseudomonadota</taxon>
        <taxon>Gammaproteobacteria</taxon>
        <taxon>Chromatiales</taxon>
        <taxon>Ectothiorhodospiraceae</taxon>
        <taxon>Candidatus Macondimonas</taxon>
    </lineage>
</organism>
<feature type="domain" description="PDZ" evidence="12">
    <location>
        <begin position="211"/>
        <end position="280"/>
    </location>
</feature>
<keyword evidence="10 11" id="KW-0472">Membrane</keyword>
<dbReference type="OrthoDB" id="9782003at2"/>
<dbReference type="CDD" id="cd23081">
    <property type="entry name" value="cpPDZ_EcRseP-like"/>
    <property type="match status" value="1"/>
</dbReference>
<evidence type="ECO:0000256" key="8">
    <source>
        <dbReference type="ARBA" id="ARBA00022989"/>
    </source>
</evidence>
<evidence type="ECO:0000256" key="1">
    <source>
        <dbReference type="ARBA" id="ARBA00001947"/>
    </source>
</evidence>
<dbReference type="Pfam" id="PF17820">
    <property type="entry name" value="PDZ_6"/>
    <property type="match status" value="1"/>
</dbReference>
<evidence type="ECO:0000256" key="4">
    <source>
        <dbReference type="ARBA" id="ARBA00022670"/>
    </source>
</evidence>
<dbReference type="GO" id="GO:0046872">
    <property type="term" value="F:metal ion binding"/>
    <property type="evidence" value="ECO:0007669"/>
    <property type="project" value="UniProtKB-KW"/>
</dbReference>
<keyword evidence="14" id="KW-1185">Reference proteome</keyword>
<dbReference type="AlphaFoldDB" id="A0A4Z0FBQ8"/>
<dbReference type="PANTHER" id="PTHR42837">
    <property type="entry name" value="REGULATOR OF SIGMA-E PROTEASE RSEP"/>
    <property type="match status" value="1"/>
</dbReference>
<feature type="transmembrane region" description="Helical" evidence="11">
    <location>
        <begin position="427"/>
        <end position="445"/>
    </location>
</feature>
<dbReference type="EMBL" id="SRIO01000004">
    <property type="protein sequence ID" value="TFZ83257.1"/>
    <property type="molecule type" value="Genomic_DNA"/>
</dbReference>